<organism evidence="2 3">
    <name type="scientific">Piscirickettsia litoralis</name>
    <dbReference type="NCBI Taxonomy" id="1891921"/>
    <lineage>
        <taxon>Bacteria</taxon>
        <taxon>Pseudomonadati</taxon>
        <taxon>Pseudomonadota</taxon>
        <taxon>Gammaproteobacteria</taxon>
        <taxon>Thiotrichales</taxon>
        <taxon>Piscirickettsiaceae</taxon>
        <taxon>Piscirickettsia</taxon>
    </lineage>
</organism>
<dbReference type="EMBL" id="MDTU01000001">
    <property type="protein sequence ID" value="ODN42759.1"/>
    <property type="molecule type" value="Genomic_DNA"/>
</dbReference>
<comment type="caution">
    <text evidence="2">The sequence shown here is derived from an EMBL/GenBank/DDBJ whole genome shotgun (WGS) entry which is preliminary data.</text>
</comment>
<feature type="transmembrane region" description="Helical" evidence="1">
    <location>
        <begin position="6"/>
        <end position="37"/>
    </location>
</feature>
<dbReference type="RefSeq" id="WP_069312557.1">
    <property type="nucleotide sequence ID" value="NZ_MDTU01000001.1"/>
</dbReference>
<accession>A0ABX3A297</accession>
<evidence type="ECO:0008006" key="4">
    <source>
        <dbReference type="Google" id="ProtNLM"/>
    </source>
</evidence>
<dbReference type="Proteomes" id="UP000094329">
    <property type="component" value="Unassembled WGS sequence"/>
</dbReference>
<feature type="transmembrane region" description="Helical" evidence="1">
    <location>
        <begin position="49"/>
        <end position="70"/>
    </location>
</feature>
<reference evidence="2 3" key="1">
    <citation type="submission" date="2016-08" db="EMBL/GenBank/DDBJ databases">
        <title>Draft genome sequence of Candidatus Piscirickettsia litoralis, from seawater.</title>
        <authorList>
            <person name="Wan X."/>
            <person name="Lee A.J."/>
            <person name="Hou S."/>
            <person name="Donachie S.P."/>
        </authorList>
    </citation>
    <scope>NUCLEOTIDE SEQUENCE [LARGE SCALE GENOMIC DNA]</scope>
    <source>
        <strain evidence="2 3">Y2</strain>
    </source>
</reference>
<protein>
    <recommendedName>
        <fullName evidence="4">Ketosynthase</fullName>
    </recommendedName>
</protein>
<keyword evidence="1" id="KW-0812">Transmembrane</keyword>
<name>A0ABX3A297_9GAMM</name>
<evidence type="ECO:0000313" key="2">
    <source>
        <dbReference type="EMBL" id="ODN42759.1"/>
    </source>
</evidence>
<sequence length="204" mass="23481">MLYLRIFLVIAYPLIIFLAIKSGISSITVLFLISFLLFHSYKQLLKKNYLNLIILFALLIALCFAFFYAHAITLKLTPAFINFAIAAIFLASLKKESPLIAQYAKLERSPLPSQVQAYCRQMTLAWGVFLTAQGMICILLSVYTSNFIWLLYTAIINYIITGLFFILEYYYRSYRFPERAHGLINSIKNTIIHSPKVIKNNLKP</sequence>
<dbReference type="SUPFAM" id="SSF103473">
    <property type="entry name" value="MFS general substrate transporter"/>
    <property type="match status" value="1"/>
</dbReference>
<keyword evidence="1" id="KW-1133">Transmembrane helix</keyword>
<keyword evidence="3" id="KW-1185">Reference proteome</keyword>
<dbReference type="InterPro" id="IPR036259">
    <property type="entry name" value="MFS_trans_sf"/>
</dbReference>
<keyword evidence="1" id="KW-0472">Membrane</keyword>
<gene>
    <name evidence="2" type="ORF">BGC07_07260</name>
</gene>
<evidence type="ECO:0000313" key="3">
    <source>
        <dbReference type="Proteomes" id="UP000094329"/>
    </source>
</evidence>
<feature type="transmembrane region" description="Helical" evidence="1">
    <location>
        <begin position="149"/>
        <end position="171"/>
    </location>
</feature>
<feature type="transmembrane region" description="Helical" evidence="1">
    <location>
        <begin position="124"/>
        <end position="143"/>
    </location>
</feature>
<feature type="transmembrane region" description="Helical" evidence="1">
    <location>
        <begin position="76"/>
        <end position="93"/>
    </location>
</feature>
<evidence type="ECO:0000256" key="1">
    <source>
        <dbReference type="SAM" id="Phobius"/>
    </source>
</evidence>
<proteinExistence type="predicted"/>